<dbReference type="SUPFAM" id="SSF69047">
    <property type="entry name" value="Hypothetical protein YjbJ"/>
    <property type="match status" value="1"/>
</dbReference>
<feature type="compositionally biased region" description="Basic and acidic residues" evidence="2">
    <location>
        <begin position="1"/>
        <end position="18"/>
    </location>
</feature>
<feature type="compositionally biased region" description="Basic and acidic residues" evidence="2">
    <location>
        <begin position="35"/>
        <end position="60"/>
    </location>
</feature>
<dbReference type="OrthoDB" id="465089at2"/>
<dbReference type="Pfam" id="PF05532">
    <property type="entry name" value="CsbD"/>
    <property type="match status" value="1"/>
</dbReference>
<evidence type="ECO:0000259" key="3">
    <source>
        <dbReference type="Pfam" id="PF05532"/>
    </source>
</evidence>
<name>A0A098TI34_9CYAN</name>
<evidence type="ECO:0000313" key="4">
    <source>
        <dbReference type="EMBL" id="KGF72240.1"/>
    </source>
</evidence>
<dbReference type="EMBL" id="JJML01000033">
    <property type="protein sequence ID" value="KGF72240.1"/>
    <property type="molecule type" value="Genomic_DNA"/>
</dbReference>
<comment type="caution">
    <text evidence="4">The sequence shown here is derived from an EMBL/GenBank/DDBJ whole genome shotgun (WGS) entry which is preliminary data.</text>
</comment>
<dbReference type="Gene3D" id="1.10.1470.10">
    <property type="entry name" value="YjbJ"/>
    <property type="match status" value="1"/>
</dbReference>
<organism evidence="4 5">
    <name type="scientific">Neosynechococcus sphagnicola sy1</name>
    <dbReference type="NCBI Taxonomy" id="1497020"/>
    <lineage>
        <taxon>Bacteria</taxon>
        <taxon>Bacillati</taxon>
        <taxon>Cyanobacteriota</taxon>
        <taxon>Cyanophyceae</taxon>
        <taxon>Neosynechococcales</taxon>
        <taxon>Neosynechococcaceae</taxon>
        <taxon>Neosynechococcus</taxon>
    </lineage>
</organism>
<evidence type="ECO:0000313" key="5">
    <source>
        <dbReference type="Proteomes" id="UP000030170"/>
    </source>
</evidence>
<protein>
    <recommendedName>
        <fullName evidence="3">CsbD-like domain-containing protein</fullName>
    </recommendedName>
</protein>
<dbReference type="Proteomes" id="UP000030170">
    <property type="component" value="Unassembled WGS sequence"/>
</dbReference>
<gene>
    <name evidence="4" type="ORF">DO97_11455</name>
</gene>
<feature type="region of interest" description="Disordered" evidence="2">
    <location>
        <begin position="1"/>
        <end position="60"/>
    </location>
</feature>
<comment type="similarity">
    <text evidence="1">Belongs to the UPF0337 (CsbD) family.</text>
</comment>
<evidence type="ECO:0000256" key="1">
    <source>
        <dbReference type="ARBA" id="ARBA00009129"/>
    </source>
</evidence>
<accession>A0A098TI34</accession>
<dbReference type="RefSeq" id="WP_036534506.1">
    <property type="nucleotide sequence ID" value="NZ_JJML01000033.1"/>
</dbReference>
<proteinExistence type="inferred from homology"/>
<feature type="domain" description="CsbD-like" evidence="3">
    <location>
        <begin position="5"/>
        <end position="57"/>
    </location>
</feature>
<sequence>MSLIDRAKATDKNIKGKVQEGVGDLTGDPKLQAEGQEKQAEAKVRNSVEDVKDRVKEITD</sequence>
<evidence type="ECO:0000256" key="2">
    <source>
        <dbReference type="SAM" id="MobiDB-lite"/>
    </source>
</evidence>
<dbReference type="STRING" id="1497020.DO97_11455"/>
<dbReference type="InterPro" id="IPR036629">
    <property type="entry name" value="YjbJ_sf"/>
</dbReference>
<dbReference type="AlphaFoldDB" id="A0A098TI34"/>
<keyword evidence="5" id="KW-1185">Reference proteome</keyword>
<dbReference type="InterPro" id="IPR008462">
    <property type="entry name" value="CsbD"/>
</dbReference>
<reference evidence="4 5" key="1">
    <citation type="journal article" date="2014" name="Mol. Ecol.">
        <title>Evolution of Synechococcus.</title>
        <authorList>
            <person name="Dvorak P."/>
            <person name="Casamatta D."/>
            <person name="Hasler P."/>
            <person name="Poulickova A."/>
            <person name="Ondrej V."/>
            <person name="Sanges R."/>
        </authorList>
    </citation>
    <scope>NUCLEOTIDE SEQUENCE [LARGE SCALE GENOMIC DNA]</scope>
    <source>
        <strain evidence="4 5">CAUP A 1101</strain>
    </source>
</reference>